<dbReference type="InterPro" id="IPR025857">
    <property type="entry name" value="MacB_PCD"/>
</dbReference>
<evidence type="ECO:0000313" key="9">
    <source>
        <dbReference type="EMBL" id="RXF72465.1"/>
    </source>
</evidence>
<evidence type="ECO:0000256" key="4">
    <source>
        <dbReference type="ARBA" id="ARBA00022989"/>
    </source>
</evidence>
<feature type="domain" description="MacB-like periplasmic core" evidence="8">
    <location>
        <begin position="20"/>
        <end position="241"/>
    </location>
</feature>
<dbReference type="EMBL" id="RXOC01000001">
    <property type="protein sequence ID" value="RXF72465.1"/>
    <property type="molecule type" value="Genomic_DNA"/>
</dbReference>
<dbReference type="PANTHER" id="PTHR30572:SF18">
    <property type="entry name" value="ABC-TYPE MACROLIDE FAMILY EXPORT SYSTEM PERMEASE COMPONENT 2"/>
    <property type="match status" value="1"/>
</dbReference>
<keyword evidence="4 6" id="KW-1133">Transmembrane helix</keyword>
<evidence type="ECO:0000259" key="7">
    <source>
        <dbReference type="Pfam" id="PF02687"/>
    </source>
</evidence>
<proteinExistence type="predicted"/>
<feature type="transmembrane region" description="Helical" evidence="6">
    <location>
        <begin position="280"/>
        <end position="303"/>
    </location>
</feature>
<keyword evidence="3 6" id="KW-0812">Transmembrane</keyword>
<evidence type="ECO:0000256" key="5">
    <source>
        <dbReference type="ARBA" id="ARBA00023136"/>
    </source>
</evidence>
<evidence type="ECO:0000259" key="8">
    <source>
        <dbReference type="Pfam" id="PF12704"/>
    </source>
</evidence>
<evidence type="ECO:0000256" key="3">
    <source>
        <dbReference type="ARBA" id="ARBA00022692"/>
    </source>
</evidence>
<feature type="transmembrane region" description="Helical" evidence="6">
    <location>
        <begin position="377"/>
        <end position="398"/>
    </location>
</feature>
<organism evidence="9 10">
    <name type="scientific">Arcticibacter tournemirensis</name>
    <dbReference type="NCBI Taxonomy" id="699437"/>
    <lineage>
        <taxon>Bacteria</taxon>
        <taxon>Pseudomonadati</taxon>
        <taxon>Bacteroidota</taxon>
        <taxon>Sphingobacteriia</taxon>
        <taxon>Sphingobacteriales</taxon>
        <taxon>Sphingobacteriaceae</taxon>
        <taxon>Arcticibacter</taxon>
    </lineage>
</organism>
<protein>
    <submittedName>
        <fullName evidence="9">ABC transporter permease</fullName>
    </submittedName>
</protein>
<dbReference type="InterPro" id="IPR050250">
    <property type="entry name" value="Macrolide_Exporter_MacB"/>
</dbReference>
<dbReference type="Pfam" id="PF02687">
    <property type="entry name" value="FtsX"/>
    <property type="match status" value="1"/>
</dbReference>
<evidence type="ECO:0000313" key="10">
    <source>
        <dbReference type="Proteomes" id="UP000290848"/>
    </source>
</evidence>
<feature type="transmembrane region" description="Helical" evidence="6">
    <location>
        <begin position="339"/>
        <end position="357"/>
    </location>
</feature>
<evidence type="ECO:0000256" key="6">
    <source>
        <dbReference type="SAM" id="Phobius"/>
    </source>
</evidence>
<dbReference type="GO" id="GO:0022857">
    <property type="term" value="F:transmembrane transporter activity"/>
    <property type="evidence" value="ECO:0007669"/>
    <property type="project" value="TreeGrafter"/>
</dbReference>
<dbReference type="RefSeq" id="WP_128767651.1">
    <property type="nucleotide sequence ID" value="NZ_RXOC01000001.1"/>
</dbReference>
<gene>
    <name evidence="9" type="ORF">EKH83_01715</name>
</gene>
<reference evidence="9 10" key="1">
    <citation type="submission" date="2018-12" db="EMBL/GenBank/DDBJ databases">
        <title>The Draft Genome Sequence of the Soil Bacterium Pedobacter tournemirensis R1.</title>
        <authorList>
            <person name="He J."/>
        </authorList>
    </citation>
    <scope>NUCLEOTIDE SEQUENCE [LARGE SCALE GENOMIC DNA]</scope>
    <source>
        <strain evidence="9 10">R1</strain>
    </source>
</reference>
<comment type="caution">
    <text evidence="9">The sequence shown here is derived from an EMBL/GenBank/DDBJ whole genome shotgun (WGS) entry which is preliminary data.</text>
</comment>
<dbReference type="Proteomes" id="UP000290848">
    <property type="component" value="Unassembled WGS sequence"/>
</dbReference>
<dbReference type="AlphaFoldDB" id="A0A4Q0MGI6"/>
<keyword evidence="2" id="KW-1003">Cell membrane</keyword>
<sequence>MLKNYLKIAFAVLRRRKFFTFISLFGISITLTILIVLAAFLDKLTSPGYPDMKRDRSLYINTIVQENPKASGMMRGPLSLYFFQHYAGAMKTPENIAVSSIFTATNTYVNNKKLVINVKYTNSAWWDVLEYDFVEGKPYSLQDIKNAERVAVISEDVKKQYFGDAGKVTGQYIETDNVQYRVIGVVKSVPITSPFIYADLYLPYTLSKSDYRDRSISGVYTGIVLARNKSDLAKIKEEYKQIVAKVPPQNKDYTILYSHADTYVESFTRMFSRDQNSSGLGILLAVAAITVFLLMLLPTINLVNINVSRIMERSSEIGVRKAFGASSGTLAMQFIVENIILTLLGGVIGIIFSYIILSTINHSSLIPNFTLSINFTVLLYGILACLLFGLLSGVYPAWRMSRMEVVNALKAS</sequence>
<dbReference type="InterPro" id="IPR003838">
    <property type="entry name" value="ABC3_permease_C"/>
</dbReference>
<dbReference type="GO" id="GO:0005886">
    <property type="term" value="C:plasma membrane"/>
    <property type="evidence" value="ECO:0007669"/>
    <property type="project" value="UniProtKB-SubCell"/>
</dbReference>
<feature type="domain" description="ABC3 transporter permease C-terminal" evidence="7">
    <location>
        <begin position="289"/>
        <end position="404"/>
    </location>
</feature>
<comment type="subcellular location">
    <subcellularLocation>
        <location evidence="1">Cell membrane</location>
        <topology evidence="1">Multi-pass membrane protein</topology>
    </subcellularLocation>
</comment>
<dbReference type="PANTHER" id="PTHR30572">
    <property type="entry name" value="MEMBRANE COMPONENT OF TRANSPORTER-RELATED"/>
    <property type="match status" value="1"/>
</dbReference>
<accession>A0A4Q0MGI6</accession>
<feature type="transmembrane region" description="Helical" evidence="6">
    <location>
        <begin position="21"/>
        <end position="41"/>
    </location>
</feature>
<evidence type="ECO:0000256" key="1">
    <source>
        <dbReference type="ARBA" id="ARBA00004651"/>
    </source>
</evidence>
<evidence type="ECO:0000256" key="2">
    <source>
        <dbReference type="ARBA" id="ARBA00022475"/>
    </source>
</evidence>
<name>A0A4Q0MGI6_9SPHI</name>
<keyword evidence="5 6" id="KW-0472">Membrane</keyword>
<dbReference type="Pfam" id="PF12704">
    <property type="entry name" value="MacB_PCD"/>
    <property type="match status" value="1"/>
</dbReference>